<dbReference type="Gene3D" id="1.10.10.1450">
    <property type="match status" value="1"/>
</dbReference>
<keyword evidence="1" id="KW-0808">Transferase</keyword>
<keyword evidence="2" id="KW-1185">Reference proteome</keyword>
<evidence type="ECO:0000313" key="2">
    <source>
        <dbReference type="Proteomes" id="UP000669903"/>
    </source>
</evidence>
<dbReference type="PANTHER" id="PTHR46060">
    <property type="entry name" value="MARINER MOS1 TRANSPOSASE-LIKE PROTEIN"/>
    <property type="match status" value="1"/>
</dbReference>
<dbReference type="InterPro" id="IPR052709">
    <property type="entry name" value="Transposase-MT_Hybrid"/>
</dbReference>
<proteinExistence type="predicted"/>
<name>A0A836FB00_9HYME</name>
<reference evidence="1" key="1">
    <citation type="submission" date="2020-03" db="EMBL/GenBank/DDBJ databases">
        <title>Relaxed selection underlies rapid genomic changes in the transitions from sociality to social parasitism in ants.</title>
        <authorList>
            <person name="Bi X."/>
        </authorList>
    </citation>
    <scope>NUCLEOTIDE SEQUENCE</scope>
    <source>
        <strain evidence="1">BGI-DK2014a</strain>
        <tissue evidence="1">Whole body</tissue>
    </source>
</reference>
<dbReference type="GO" id="GO:0008168">
    <property type="term" value="F:methyltransferase activity"/>
    <property type="evidence" value="ECO:0007669"/>
    <property type="project" value="UniProtKB-KW"/>
</dbReference>
<organism evidence="1 2">
    <name type="scientific">Acromyrmex charruanus</name>
    <dbReference type="NCBI Taxonomy" id="2715315"/>
    <lineage>
        <taxon>Eukaryota</taxon>
        <taxon>Metazoa</taxon>
        <taxon>Ecdysozoa</taxon>
        <taxon>Arthropoda</taxon>
        <taxon>Hexapoda</taxon>
        <taxon>Insecta</taxon>
        <taxon>Pterygota</taxon>
        <taxon>Neoptera</taxon>
        <taxon>Endopterygota</taxon>
        <taxon>Hymenoptera</taxon>
        <taxon>Apocrita</taxon>
        <taxon>Aculeata</taxon>
        <taxon>Formicoidea</taxon>
        <taxon>Formicidae</taxon>
        <taxon>Myrmicinae</taxon>
        <taxon>Acromyrmex</taxon>
    </lineage>
</organism>
<dbReference type="PANTHER" id="PTHR46060:SF1">
    <property type="entry name" value="MARINER MOS1 TRANSPOSASE-LIKE PROTEIN"/>
    <property type="match status" value="1"/>
</dbReference>
<dbReference type="AlphaFoldDB" id="A0A836FB00"/>
<feature type="non-terminal residue" evidence="1">
    <location>
        <position position="1"/>
    </location>
</feature>
<accession>A0A836FB00</accession>
<feature type="non-terminal residue" evidence="1">
    <location>
        <position position="310"/>
    </location>
</feature>
<protein>
    <submittedName>
        <fullName evidence="1">SETMR methyltransferase</fullName>
    </submittedName>
</protein>
<sequence>MEQRSAIKFCVRNGISAAETLRMCQKAYGDGALSQARVFAWHRMFKEGRESVQDEPRAGRPSTSTDVIHVQKIRDLVLANRRLTVRDLTDLVGISEGSVKTILSDHLGLPKKCSRNSTEVGQIWFITVATVALEDRRTVNTDWYTTICAKLEIHSKDCEKLNDYAIRIPSKDDKWLSFDILCRKERVLFVVYADRSDCLVDQGINSLDAACHEIAYLHSNDLAERHKVSRKPHNIGSLLEISSNRVLEPRQWHESDIDRNRNIGITRSIKNYVSMTYEALITLNAGWNSRSDRGRILYFLRAPQHAVGLS</sequence>
<gene>
    <name evidence="1" type="primary">Setmar_165</name>
    <name evidence="1" type="ORF">G6Z76_0006350</name>
</gene>
<dbReference type="GO" id="GO:0032259">
    <property type="term" value="P:methylation"/>
    <property type="evidence" value="ECO:0007669"/>
    <property type="project" value="UniProtKB-KW"/>
</dbReference>
<comment type="caution">
    <text evidence="1">The sequence shown here is derived from an EMBL/GenBank/DDBJ whole genome shotgun (WGS) entry which is preliminary data.</text>
</comment>
<evidence type="ECO:0000313" key="1">
    <source>
        <dbReference type="EMBL" id="KAG5329908.1"/>
    </source>
</evidence>
<keyword evidence="1" id="KW-0489">Methyltransferase</keyword>
<dbReference type="Proteomes" id="UP000669903">
    <property type="component" value="Unassembled WGS sequence"/>
</dbReference>
<dbReference type="EMBL" id="JAANIC010005957">
    <property type="protein sequence ID" value="KAG5329908.1"/>
    <property type="molecule type" value="Genomic_DNA"/>
</dbReference>